<evidence type="ECO:0000256" key="1">
    <source>
        <dbReference type="SAM" id="MobiDB-lite"/>
    </source>
</evidence>
<dbReference type="Proteomes" id="UP000054270">
    <property type="component" value="Unassembled WGS sequence"/>
</dbReference>
<name>A0A0D2NCY1_HYPSF</name>
<feature type="compositionally biased region" description="Basic and acidic residues" evidence="1">
    <location>
        <begin position="150"/>
        <end position="166"/>
    </location>
</feature>
<evidence type="ECO:0000313" key="3">
    <source>
        <dbReference type="Proteomes" id="UP000054270"/>
    </source>
</evidence>
<reference evidence="3" key="1">
    <citation type="submission" date="2014-04" db="EMBL/GenBank/DDBJ databases">
        <title>Evolutionary Origins and Diversification of the Mycorrhizal Mutualists.</title>
        <authorList>
            <consortium name="DOE Joint Genome Institute"/>
            <consortium name="Mycorrhizal Genomics Consortium"/>
            <person name="Kohler A."/>
            <person name="Kuo A."/>
            <person name="Nagy L.G."/>
            <person name="Floudas D."/>
            <person name="Copeland A."/>
            <person name="Barry K.W."/>
            <person name="Cichocki N."/>
            <person name="Veneault-Fourrey C."/>
            <person name="LaButti K."/>
            <person name="Lindquist E.A."/>
            <person name="Lipzen A."/>
            <person name="Lundell T."/>
            <person name="Morin E."/>
            <person name="Murat C."/>
            <person name="Riley R."/>
            <person name="Ohm R."/>
            <person name="Sun H."/>
            <person name="Tunlid A."/>
            <person name="Henrissat B."/>
            <person name="Grigoriev I.V."/>
            <person name="Hibbett D.S."/>
            <person name="Martin F."/>
        </authorList>
    </citation>
    <scope>NUCLEOTIDE SEQUENCE [LARGE SCALE GENOMIC DNA]</scope>
    <source>
        <strain evidence="3">FD-334 SS-4</strain>
    </source>
</reference>
<keyword evidence="3" id="KW-1185">Reference proteome</keyword>
<protein>
    <submittedName>
        <fullName evidence="2">Uncharacterized protein</fullName>
    </submittedName>
</protein>
<proteinExistence type="predicted"/>
<gene>
    <name evidence="2" type="ORF">HYPSUDRAFT_220484</name>
</gene>
<feature type="region of interest" description="Disordered" evidence="1">
    <location>
        <begin position="150"/>
        <end position="171"/>
    </location>
</feature>
<sequence>MHDCMPTPAIHHPSVRPARAAHPALRTPPSSRERPSRITQAPQTPTAQTPTPPAAQTTHSSHAPRGDRIHSSRPPLAATRDQAHSSARSITPSGGVGVSKDRAGQSWSSASDAVSNAHCSDTQDWVGFEFGSGRDLGWGLDWDRTITRALSGRREAPRGDAKKDSASHFPPRRTRFEACTTYISKG</sequence>
<organism evidence="2 3">
    <name type="scientific">Hypholoma sublateritium (strain FD-334 SS-4)</name>
    <dbReference type="NCBI Taxonomy" id="945553"/>
    <lineage>
        <taxon>Eukaryota</taxon>
        <taxon>Fungi</taxon>
        <taxon>Dikarya</taxon>
        <taxon>Basidiomycota</taxon>
        <taxon>Agaricomycotina</taxon>
        <taxon>Agaricomycetes</taxon>
        <taxon>Agaricomycetidae</taxon>
        <taxon>Agaricales</taxon>
        <taxon>Agaricineae</taxon>
        <taxon>Strophariaceae</taxon>
        <taxon>Hypholoma</taxon>
    </lineage>
</organism>
<feature type="compositionally biased region" description="Low complexity" evidence="1">
    <location>
        <begin position="37"/>
        <end position="58"/>
    </location>
</feature>
<accession>A0A0D2NCY1</accession>
<dbReference type="AlphaFoldDB" id="A0A0D2NCY1"/>
<feature type="region of interest" description="Disordered" evidence="1">
    <location>
        <begin position="1"/>
        <end position="104"/>
    </location>
</feature>
<evidence type="ECO:0000313" key="2">
    <source>
        <dbReference type="EMBL" id="KJA14466.1"/>
    </source>
</evidence>
<dbReference type="EMBL" id="KN817678">
    <property type="protein sequence ID" value="KJA14466.1"/>
    <property type="molecule type" value="Genomic_DNA"/>
</dbReference>